<keyword evidence="1" id="KW-0732">Signal</keyword>
<dbReference type="AlphaFoldDB" id="A0A391NTW3"/>
<feature type="non-terminal residue" evidence="2">
    <location>
        <position position="92"/>
    </location>
</feature>
<feature type="signal peptide" evidence="1">
    <location>
        <begin position="1"/>
        <end position="21"/>
    </location>
</feature>
<dbReference type="EMBL" id="BDIP01007550">
    <property type="protein sequence ID" value="GCA64527.1"/>
    <property type="molecule type" value="Genomic_DNA"/>
</dbReference>
<feature type="chain" id="PRO_5017299128" description="Leucine-rich repeat-containing N-terminal plant-type domain-containing protein" evidence="1">
    <location>
        <begin position="22"/>
        <end position="92"/>
    </location>
</feature>
<dbReference type="InterPro" id="IPR032675">
    <property type="entry name" value="LRR_dom_sf"/>
</dbReference>
<evidence type="ECO:0000256" key="1">
    <source>
        <dbReference type="SAM" id="SignalP"/>
    </source>
</evidence>
<keyword evidence="3" id="KW-1185">Reference proteome</keyword>
<reference evidence="2 3" key="1">
    <citation type="journal article" date="2018" name="PLoS ONE">
        <title>The draft genome of Kipferlia bialata reveals reductive genome evolution in fornicate parasites.</title>
        <authorList>
            <person name="Tanifuji G."/>
            <person name="Takabayashi S."/>
            <person name="Kume K."/>
            <person name="Takagi M."/>
            <person name="Nakayama T."/>
            <person name="Kamikawa R."/>
            <person name="Inagaki Y."/>
            <person name="Hashimoto T."/>
        </authorList>
    </citation>
    <scope>NUCLEOTIDE SEQUENCE [LARGE SCALE GENOMIC DNA]</scope>
    <source>
        <strain evidence="2">NY0173</strain>
    </source>
</reference>
<evidence type="ECO:0000313" key="2">
    <source>
        <dbReference type="EMBL" id="GCA64527.1"/>
    </source>
</evidence>
<organism evidence="2 3">
    <name type="scientific">Kipferlia bialata</name>
    <dbReference type="NCBI Taxonomy" id="797122"/>
    <lineage>
        <taxon>Eukaryota</taxon>
        <taxon>Metamonada</taxon>
        <taxon>Carpediemonas-like organisms</taxon>
        <taxon>Kipferlia</taxon>
    </lineage>
</organism>
<gene>
    <name evidence="2" type="ORF">KIPB_014552</name>
</gene>
<name>A0A391NTW3_9EUKA</name>
<evidence type="ECO:0008006" key="4">
    <source>
        <dbReference type="Google" id="ProtNLM"/>
    </source>
</evidence>
<accession>A0A391NTW3</accession>
<proteinExistence type="predicted"/>
<sequence>MILRVLALLLAALALSVPGYAKRDTGRDMCSGMSEREVLEGLYRQTDGHKWRSGADWMVLTDHCDWEGVDCDDAGRVTGLDLSGFGLTGALP</sequence>
<dbReference type="Proteomes" id="UP000265618">
    <property type="component" value="Unassembled WGS sequence"/>
</dbReference>
<dbReference type="Gene3D" id="3.80.10.10">
    <property type="entry name" value="Ribonuclease Inhibitor"/>
    <property type="match status" value="1"/>
</dbReference>
<protein>
    <recommendedName>
        <fullName evidence="4">Leucine-rich repeat-containing N-terminal plant-type domain-containing protein</fullName>
    </recommendedName>
</protein>
<dbReference type="OrthoDB" id="676979at2759"/>
<comment type="caution">
    <text evidence="2">The sequence shown here is derived from an EMBL/GenBank/DDBJ whole genome shotgun (WGS) entry which is preliminary data.</text>
</comment>
<evidence type="ECO:0000313" key="3">
    <source>
        <dbReference type="Proteomes" id="UP000265618"/>
    </source>
</evidence>